<dbReference type="PANTHER" id="PTHR42789:SF1">
    <property type="entry name" value="D-ISOMER SPECIFIC 2-HYDROXYACID DEHYDROGENASE FAMILY PROTEIN (AFU_ORTHOLOGUE AFUA_6G10090)"/>
    <property type="match status" value="1"/>
</dbReference>
<keyword evidence="2" id="KW-0560">Oxidoreductase</keyword>
<sequence length="312" mass="35567">MKILIAEPLDFNKEQLDILATYGLVEKGPFQREELLKAVRDVDVLIVRLNHQIDKELLEKAANLKFILTPTTGLNHIDISEAEKKNIKIISLKGETEFLTTIPSTAEHTLALMLSLLRKIPAANNQVLKGNWDRDLFKSHNLNSLTLGILGYGRVGRQMADFAKALNMPWKFFDVDTRKKKYPESIEELQSFLSEINVLSIHIPLHDENINYLNASNLKYLKKGSYIINTSRGEIIEERALSELLQNGHLAGLATDVLKDELNPELRNDNPLLKLAKLFDNIIITPHIAGATYESMWLTEEFIIKKWIKFLS</sequence>
<keyword evidence="3" id="KW-0520">NAD</keyword>
<dbReference type="Proteomes" id="UP001262889">
    <property type="component" value="Unassembled WGS sequence"/>
</dbReference>
<proteinExistence type="inferred from homology"/>
<comment type="caution">
    <text evidence="5">The sequence shown here is derived from an EMBL/GenBank/DDBJ whole genome shotgun (WGS) entry which is preliminary data.</text>
</comment>
<name>A0ABU3C9M5_9FLAO</name>
<dbReference type="RefSeq" id="WP_311534656.1">
    <property type="nucleotide sequence ID" value="NZ_JAVRHQ010000009.1"/>
</dbReference>
<dbReference type="Pfam" id="PF02826">
    <property type="entry name" value="2-Hacid_dh_C"/>
    <property type="match status" value="1"/>
</dbReference>
<dbReference type="Gene3D" id="3.40.50.720">
    <property type="entry name" value="NAD(P)-binding Rossmann-like Domain"/>
    <property type="match status" value="2"/>
</dbReference>
<evidence type="ECO:0000313" key="5">
    <source>
        <dbReference type="EMBL" id="MDT0643035.1"/>
    </source>
</evidence>
<keyword evidence="6" id="KW-1185">Reference proteome</keyword>
<dbReference type="InterPro" id="IPR050857">
    <property type="entry name" value="D-2-hydroxyacid_DH"/>
</dbReference>
<dbReference type="InterPro" id="IPR006140">
    <property type="entry name" value="D-isomer_DH_NAD-bd"/>
</dbReference>
<feature type="domain" description="D-isomer specific 2-hydroxyacid dehydrogenase NAD-binding" evidence="4">
    <location>
        <begin position="110"/>
        <end position="289"/>
    </location>
</feature>
<reference evidence="5 6" key="1">
    <citation type="submission" date="2023-09" db="EMBL/GenBank/DDBJ databases">
        <authorList>
            <person name="Rey-Velasco X."/>
        </authorList>
    </citation>
    <scope>NUCLEOTIDE SEQUENCE [LARGE SCALE GENOMIC DNA]</scope>
    <source>
        <strain evidence="5 6">F363</strain>
    </source>
</reference>
<comment type="similarity">
    <text evidence="1">Belongs to the D-isomer specific 2-hydroxyacid dehydrogenase family.</text>
</comment>
<evidence type="ECO:0000256" key="3">
    <source>
        <dbReference type="ARBA" id="ARBA00023027"/>
    </source>
</evidence>
<dbReference type="PROSITE" id="PS00671">
    <property type="entry name" value="D_2_HYDROXYACID_DH_3"/>
    <property type="match status" value="1"/>
</dbReference>
<evidence type="ECO:0000256" key="1">
    <source>
        <dbReference type="ARBA" id="ARBA00005854"/>
    </source>
</evidence>
<accession>A0ABU3C9M5</accession>
<gene>
    <name evidence="5" type="ORF">RM553_09370</name>
</gene>
<organism evidence="5 6">
    <name type="scientific">Autumnicola tepida</name>
    <dbReference type="NCBI Taxonomy" id="3075595"/>
    <lineage>
        <taxon>Bacteria</taxon>
        <taxon>Pseudomonadati</taxon>
        <taxon>Bacteroidota</taxon>
        <taxon>Flavobacteriia</taxon>
        <taxon>Flavobacteriales</taxon>
        <taxon>Flavobacteriaceae</taxon>
        <taxon>Autumnicola</taxon>
    </lineage>
</organism>
<dbReference type="PANTHER" id="PTHR42789">
    <property type="entry name" value="D-ISOMER SPECIFIC 2-HYDROXYACID DEHYDROGENASE FAMILY PROTEIN (AFU_ORTHOLOGUE AFUA_6G10090)"/>
    <property type="match status" value="1"/>
</dbReference>
<dbReference type="SUPFAM" id="SSF52283">
    <property type="entry name" value="Formate/glycerate dehydrogenase catalytic domain-like"/>
    <property type="match status" value="1"/>
</dbReference>
<dbReference type="InterPro" id="IPR029753">
    <property type="entry name" value="D-isomer_DH_CS"/>
</dbReference>
<evidence type="ECO:0000259" key="4">
    <source>
        <dbReference type="Pfam" id="PF02826"/>
    </source>
</evidence>
<evidence type="ECO:0000313" key="6">
    <source>
        <dbReference type="Proteomes" id="UP001262889"/>
    </source>
</evidence>
<protein>
    <submittedName>
        <fullName evidence="5">NAD(P)-dependent oxidoreductase</fullName>
    </submittedName>
</protein>
<dbReference type="SUPFAM" id="SSF51735">
    <property type="entry name" value="NAD(P)-binding Rossmann-fold domains"/>
    <property type="match status" value="1"/>
</dbReference>
<dbReference type="InterPro" id="IPR036291">
    <property type="entry name" value="NAD(P)-bd_dom_sf"/>
</dbReference>
<evidence type="ECO:0000256" key="2">
    <source>
        <dbReference type="ARBA" id="ARBA00023002"/>
    </source>
</evidence>
<dbReference type="EMBL" id="JAVRHQ010000009">
    <property type="protein sequence ID" value="MDT0643035.1"/>
    <property type="molecule type" value="Genomic_DNA"/>
</dbReference>